<dbReference type="InterPro" id="IPR045275">
    <property type="entry name" value="MscS_archaea/bacteria_type"/>
</dbReference>
<keyword evidence="3" id="KW-1003">Cell membrane</keyword>
<dbReference type="InterPro" id="IPR006686">
    <property type="entry name" value="MscS_channel_CS"/>
</dbReference>
<dbReference type="InterPro" id="IPR010920">
    <property type="entry name" value="LSM_dom_sf"/>
</dbReference>
<dbReference type="SUPFAM" id="SSF82689">
    <property type="entry name" value="Mechanosensitive channel protein MscS (YggB), C-terminal domain"/>
    <property type="match status" value="1"/>
</dbReference>
<keyword evidence="11" id="KW-1185">Reference proteome</keyword>
<evidence type="ECO:0000256" key="4">
    <source>
        <dbReference type="ARBA" id="ARBA00022692"/>
    </source>
</evidence>
<evidence type="ECO:0000313" key="11">
    <source>
        <dbReference type="Proteomes" id="UP000461585"/>
    </source>
</evidence>
<dbReference type="Gene3D" id="3.30.70.100">
    <property type="match status" value="1"/>
</dbReference>
<dbReference type="PANTHER" id="PTHR30221">
    <property type="entry name" value="SMALL-CONDUCTANCE MECHANOSENSITIVE CHANNEL"/>
    <property type="match status" value="1"/>
</dbReference>
<protein>
    <submittedName>
        <fullName evidence="10">Mechanosensitive ion channel</fullName>
    </submittedName>
</protein>
<dbReference type="Gene3D" id="2.30.30.60">
    <property type="match status" value="1"/>
</dbReference>
<dbReference type="SUPFAM" id="SSF50182">
    <property type="entry name" value="Sm-like ribonucleoproteins"/>
    <property type="match status" value="1"/>
</dbReference>
<dbReference type="SUPFAM" id="SSF82861">
    <property type="entry name" value="Mechanosensitive channel protein MscS (YggB), transmembrane region"/>
    <property type="match status" value="1"/>
</dbReference>
<evidence type="ECO:0000256" key="3">
    <source>
        <dbReference type="ARBA" id="ARBA00022475"/>
    </source>
</evidence>
<evidence type="ECO:0000256" key="6">
    <source>
        <dbReference type="ARBA" id="ARBA00023136"/>
    </source>
</evidence>
<feature type="transmembrane region" description="Helical" evidence="7">
    <location>
        <begin position="77"/>
        <end position="106"/>
    </location>
</feature>
<dbReference type="PROSITE" id="PS01246">
    <property type="entry name" value="UPF0003"/>
    <property type="match status" value="1"/>
</dbReference>
<comment type="subcellular location">
    <subcellularLocation>
        <location evidence="1">Cell membrane</location>
        <topology evidence="1">Multi-pass membrane protein</topology>
    </subcellularLocation>
</comment>
<evidence type="ECO:0000259" key="9">
    <source>
        <dbReference type="Pfam" id="PF21082"/>
    </source>
</evidence>
<feature type="transmembrane region" description="Helical" evidence="7">
    <location>
        <begin position="12"/>
        <end position="29"/>
    </location>
</feature>
<dbReference type="InterPro" id="IPR023408">
    <property type="entry name" value="MscS_beta-dom_sf"/>
</dbReference>
<evidence type="ECO:0000313" key="10">
    <source>
        <dbReference type="EMBL" id="NDL66644.1"/>
    </source>
</evidence>
<accession>A0A7X5KM67</accession>
<sequence>MIAWVTPVVQSIALALLVLVAGWLTIRWITHRLAASMERLALDATLKPFLVSVVNALLKILLVVTIIRILGVDTTSFAAVIAAAGFAIGLAFQGSLSNFAGGVLLLTLRPFKVGDYVEAGGHSGTVQSIQILFTDLVTPDNKVIYIPNGTLANSSIVNYSVMENRRVDFKFGVGYESDGDQVAAVLRGIVEAHPLVLENPEPFVRMSEHGDSAVFFTVRAWTKASDYWTVHFDLMETVKRRFDEERIPIPYPQMDVHVRQK</sequence>
<feature type="domain" description="Mechanosensitive ion channel MscS C-terminal" evidence="9">
    <location>
        <begin position="167"/>
        <end position="249"/>
    </location>
</feature>
<evidence type="ECO:0000256" key="5">
    <source>
        <dbReference type="ARBA" id="ARBA00022989"/>
    </source>
</evidence>
<dbReference type="InterPro" id="IPR049278">
    <property type="entry name" value="MS_channel_C"/>
</dbReference>
<dbReference type="Pfam" id="PF21082">
    <property type="entry name" value="MS_channel_3rd"/>
    <property type="match status" value="1"/>
</dbReference>
<evidence type="ECO:0000256" key="2">
    <source>
        <dbReference type="ARBA" id="ARBA00008017"/>
    </source>
</evidence>
<proteinExistence type="inferred from homology"/>
<dbReference type="GO" id="GO:0008381">
    <property type="term" value="F:mechanosensitive monoatomic ion channel activity"/>
    <property type="evidence" value="ECO:0007669"/>
    <property type="project" value="InterPro"/>
</dbReference>
<dbReference type="InterPro" id="IPR011066">
    <property type="entry name" value="MscS_channel_C_sf"/>
</dbReference>
<evidence type="ECO:0000256" key="1">
    <source>
        <dbReference type="ARBA" id="ARBA00004651"/>
    </source>
</evidence>
<dbReference type="EMBL" id="JAAEEH010000004">
    <property type="protein sequence ID" value="NDL66644.1"/>
    <property type="molecule type" value="Genomic_DNA"/>
</dbReference>
<reference evidence="10 11" key="1">
    <citation type="submission" date="2020-01" db="EMBL/GenBank/DDBJ databases">
        <title>Anaeroalcalibacter tamaniensis gen. nov., sp. nov., moderately halophilic strictly anaerobic fermenter bacterium from mud volcano of Taman peninsula.</title>
        <authorList>
            <person name="Frolova A."/>
            <person name="Merkel A.Y."/>
            <person name="Slobodkin A.I."/>
        </authorList>
    </citation>
    <scope>NUCLEOTIDE SEQUENCE [LARGE SCALE GENOMIC DNA]</scope>
    <source>
        <strain evidence="10 11">F-3ap</strain>
    </source>
</reference>
<dbReference type="Pfam" id="PF00924">
    <property type="entry name" value="MS_channel_2nd"/>
    <property type="match status" value="1"/>
</dbReference>
<comment type="caution">
    <text evidence="10">The sequence shown here is derived from an EMBL/GenBank/DDBJ whole genome shotgun (WGS) entry which is preliminary data.</text>
</comment>
<keyword evidence="4 7" id="KW-0812">Transmembrane</keyword>
<dbReference type="Gene3D" id="1.10.287.1260">
    <property type="match status" value="1"/>
</dbReference>
<comment type="similarity">
    <text evidence="2">Belongs to the MscS (TC 1.A.23) family.</text>
</comment>
<gene>
    <name evidence="10" type="ORF">GXN74_02630</name>
</gene>
<keyword evidence="5 7" id="KW-1133">Transmembrane helix</keyword>
<keyword evidence="6 7" id="KW-0472">Membrane</keyword>
<evidence type="ECO:0000259" key="8">
    <source>
        <dbReference type="Pfam" id="PF00924"/>
    </source>
</evidence>
<feature type="domain" description="Mechanosensitive ion channel MscS" evidence="8">
    <location>
        <begin position="95"/>
        <end position="160"/>
    </location>
</feature>
<dbReference type="GO" id="GO:0005886">
    <property type="term" value="C:plasma membrane"/>
    <property type="evidence" value="ECO:0007669"/>
    <property type="project" value="UniProtKB-SubCell"/>
</dbReference>
<dbReference type="InterPro" id="IPR011014">
    <property type="entry name" value="MscS_channel_TM-2"/>
</dbReference>
<name>A0A7X5KM67_9FIRM</name>
<dbReference type="InterPro" id="IPR006685">
    <property type="entry name" value="MscS_channel_2nd"/>
</dbReference>
<evidence type="ECO:0000256" key="7">
    <source>
        <dbReference type="SAM" id="Phobius"/>
    </source>
</evidence>
<organism evidence="10 11">
    <name type="scientific">Anaerotalea alkaliphila</name>
    <dbReference type="NCBI Taxonomy" id="2662126"/>
    <lineage>
        <taxon>Bacteria</taxon>
        <taxon>Bacillati</taxon>
        <taxon>Bacillota</taxon>
        <taxon>Clostridia</taxon>
        <taxon>Eubacteriales</taxon>
        <taxon>Anaerotalea</taxon>
    </lineage>
</organism>
<dbReference type="PANTHER" id="PTHR30221:SF1">
    <property type="entry name" value="SMALL-CONDUCTANCE MECHANOSENSITIVE CHANNEL"/>
    <property type="match status" value="1"/>
</dbReference>
<feature type="transmembrane region" description="Helical" evidence="7">
    <location>
        <begin position="49"/>
        <end position="71"/>
    </location>
</feature>
<dbReference type="AlphaFoldDB" id="A0A7X5KM67"/>
<dbReference type="Proteomes" id="UP000461585">
    <property type="component" value="Unassembled WGS sequence"/>
</dbReference>